<sequence>MTKKLRKGCPKDSDTYHPGTKRLRITDRLKNRIMRGMYNRGTVSFDLTGVGLFSNTLAREKHRVRMAKSRKATKDLKRSVAKGYIQRRLSTPSWGNLELAPRSEMHTEPRADCNTIYLARSQERLAVEETIAIDALVALSLNRTQHVAQEWIRPASDSVMERAMALTSSSPMSPPASLRPAAGNAANAGAENAG</sequence>
<accession>A0AAD7H9W6</accession>
<proteinExistence type="predicted"/>
<gene>
    <name evidence="2" type="ORF">B0H16DRAFT_1805288</name>
</gene>
<organism evidence="2 3">
    <name type="scientific">Mycena metata</name>
    <dbReference type="NCBI Taxonomy" id="1033252"/>
    <lineage>
        <taxon>Eukaryota</taxon>
        <taxon>Fungi</taxon>
        <taxon>Dikarya</taxon>
        <taxon>Basidiomycota</taxon>
        <taxon>Agaricomycotina</taxon>
        <taxon>Agaricomycetes</taxon>
        <taxon>Agaricomycetidae</taxon>
        <taxon>Agaricales</taxon>
        <taxon>Marasmiineae</taxon>
        <taxon>Mycenaceae</taxon>
        <taxon>Mycena</taxon>
    </lineage>
</organism>
<comment type="caution">
    <text evidence="2">The sequence shown here is derived from an EMBL/GenBank/DDBJ whole genome shotgun (WGS) entry which is preliminary data.</text>
</comment>
<reference evidence="2" key="1">
    <citation type="submission" date="2023-03" db="EMBL/GenBank/DDBJ databases">
        <title>Massive genome expansion in bonnet fungi (Mycena s.s.) driven by repeated elements and novel gene families across ecological guilds.</title>
        <authorList>
            <consortium name="Lawrence Berkeley National Laboratory"/>
            <person name="Harder C.B."/>
            <person name="Miyauchi S."/>
            <person name="Viragh M."/>
            <person name="Kuo A."/>
            <person name="Thoen E."/>
            <person name="Andreopoulos B."/>
            <person name="Lu D."/>
            <person name="Skrede I."/>
            <person name="Drula E."/>
            <person name="Henrissat B."/>
            <person name="Morin E."/>
            <person name="Kohler A."/>
            <person name="Barry K."/>
            <person name="LaButti K."/>
            <person name="Morin E."/>
            <person name="Salamov A."/>
            <person name="Lipzen A."/>
            <person name="Mereny Z."/>
            <person name="Hegedus B."/>
            <person name="Baldrian P."/>
            <person name="Stursova M."/>
            <person name="Weitz H."/>
            <person name="Taylor A."/>
            <person name="Grigoriev I.V."/>
            <person name="Nagy L.G."/>
            <person name="Martin F."/>
            <person name="Kauserud H."/>
        </authorList>
    </citation>
    <scope>NUCLEOTIDE SEQUENCE</scope>
    <source>
        <strain evidence="2">CBHHK182m</strain>
    </source>
</reference>
<dbReference type="AlphaFoldDB" id="A0AAD7H9W6"/>
<evidence type="ECO:0000256" key="1">
    <source>
        <dbReference type="SAM" id="MobiDB-lite"/>
    </source>
</evidence>
<dbReference type="EMBL" id="JARKIB010000307">
    <property type="protein sequence ID" value="KAJ7715457.1"/>
    <property type="molecule type" value="Genomic_DNA"/>
</dbReference>
<feature type="compositionally biased region" description="Low complexity" evidence="1">
    <location>
        <begin position="181"/>
        <end position="194"/>
    </location>
</feature>
<protein>
    <submittedName>
        <fullName evidence="2">Uncharacterized protein</fullName>
    </submittedName>
</protein>
<name>A0AAD7H9W6_9AGAR</name>
<evidence type="ECO:0000313" key="3">
    <source>
        <dbReference type="Proteomes" id="UP001215598"/>
    </source>
</evidence>
<keyword evidence="3" id="KW-1185">Reference proteome</keyword>
<dbReference type="Proteomes" id="UP001215598">
    <property type="component" value="Unassembled WGS sequence"/>
</dbReference>
<feature type="region of interest" description="Disordered" evidence="1">
    <location>
        <begin position="165"/>
        <end position="194"/>
    </location>
</feature>
<evidence type="ECO:0000313" key="2">
    <source>
        <dbReference type="EMBL" id="KAJ7715457.1"/>
    </source>
</evidence>